<dbReference type="Proteomes" id="UP001153069">
    <property type="component" value="Unassembled WGS sequence"/>
</dbReference>
<sequence length="260" mass="29050">MVIQGRFKLELVTAENTDHPFKEHSRNGKHYAEVEPEAEYFIRVQVLEEGEFPVIATFEVDGVDLGYHGRFFQTSSSLKGAWQYKNGTSAHSALRFEKPRFSANNDPQQPAKPPSAMMGTVSVYFYRAVFSHKRKRPDHDRKEISNAAESASSGKETIRSGQGSTLRTQSNVSIEEDVYHKGDLLETLTLNYCTAVGLVNAGVLCGWEHARTVAPFSEPTDPQLANIKPKVIERDAVVEDGVTIKKAERIEVYDLSSLDD</sequence>
<feature type="region of interest" description="Disordered" evidence="1">
    <location>
        <begin position="135"/>
        <end position="167"/>
    </location>
</feature>
<name>A0A9N8HG81_9STRA</name>
<gene>
    <name evidence="2" type="ORF">SEMRO_562_G167070.1</name>
</gene>
<feature type="compositionally biased region" description="Polar residues" evidence="1">
    <location>
        <begin position="147"/>
        <end position="167"/>
    </location>
</feature>
<evidence type="ECO:0000313" key="3">
    <source>
        <dbReference type="Proteomes" id="UP001153069"/>
    </source>
</evidence>
<comment type="caution">
    <text evidence="2">The sequence shown here is derived from an EMBL/GenBank/DDBJ whole genome shotgun (WGS) entry which is preliminary data.</text>
</comment>
<dbReference type="OrthoDB" id="53152at2759"/>
<proteinExistence type="predicted"/>
<protein>
    <submittedName>
        <fullName evidence="2">Uncharacterized protein</fullName>
    </submittedName>
</protein>
<accession>A0A9N8HG81</accession>
<dbReference type="AlphaFoldDB" id="A0A9N8HG81"/>
<reference evidence="2" key="1">
    <citation type="submission" date="2020-06" db="EMBL/GenBank/DDBJ databases">
        <authorList>
            <consortium name="Plant Systems Biology data submission"/>
        </authorList>
    </citation>
    <scope>NUCLEOTIDE SEQUENCE</scope>
    <source>
        <strain evidence="2">D6</strain>
    </source>
</reference>
<dbReference type="EMBL" id="CAICTM010000561">
    <property type="protein sequence ID" value="CAB9512936.1"/>
    <property type="molecule type" value="Genomic_DNA"/>
</dbReference>
<organism evidence="2 3">
    <name type="scientific">Seminavis robusta</name>
    <dbReference type="NCBI Taxonomy" id="568900"/>
    <lineage>
        <taxon>Eukaryota</taxon>
        <taxon>Sar</taxon>
        <taxon>Stramenopiles</taxon>
        <taxon>Ochrophyta</taxon>
        <taxon>Bacillariophyta</taxon>
        <taxon>Bacillariophyceae</taxon>
        <taxon>Bacillariophycidae</taxon>
        <taxon>Naviculales</taxon>
        <taxon>Naviculaceae</taxon>
        <taxon>Seminavis</taxon>
    </lineage>
</organism>
<evidence type="ECO:0000256" key="1">
    <source>
        <dbReference type="SAM" id="MobiDB-lite"/>
    </source>
</evidence>
<evidence type="ECO:0000313" key="2">
    <source>
        <dbReference type="EMBL" id="CAB9512936.1"/>
    </source>
</evidence>
<keyword evidence="3" id="KW-1185">Reference proteome</keyword>